<proteinExistence type="inferred from homology"/>
<reference evidence="4 5" key="1">
    <citation type="journal article" date="2024" name="Nat. Commun.">
        <title>Phylogenomics reveals the evolutionary origins of lichenization in chlorophyte algae.</title>
        <authorList>
            <person name="Puginier C."/>
            <person name="Libourel C."/>
            <person name="Otte J."/>
            <person name="Skaloud P."/>
            <person name="Haon M."/>
            <person name="Grisel S."/>
            <person name="Petersen M."/>
            <person name="Berrin J.G."/>
            <person name="Delaux P.M."/>
            <person name="Dal Grande F."/>
            <person name="Keller J."/>
        </authorList>
    </citation>
    <scope>NUCLEOTIDE SEQUENCE [LARGE SCALE GENOMIC DNA]</scope>
    <source>
        <strain evidence="4 5">SAG 216-7</strain>
    </source>
</reference>
<accession>A0ABR2Z495</accession>
<dbReference type="EMBL" id="JALJOT010000001">
    <property type="protein sequence ID" value="KAK9918616.1"/>
    <property type="molecule type" value="Genomic_DNA"/>
</dbReference>
<dbReference type="Proteomes" id="UP001491310">
    <property type="component" value="Unassembled WGS sequence"/>
</dbReference>
<dbReference type="PANTHER" id="PTHR10858">
    <property type="entry name" value="DEOXYRIBONUCLEASE II"/>
    <property type="match status" value="1"/>
</dbReference>
<protein>
    <submittedName>
        <fullName evidence="4">Uncharacterized protein</fullName>
    </submittedName>
</protein>
<comment type="similarity">
    <text evidence="1">Belongs to the DNase II family.</text>
</comment>
<feature type="signal peptide" evidence="3">
    <location>
        <begin position="1"/>
        <end position="21"/>
    </location>
</feature>
<evidence type="ECO:0000256" key="1">
    <source>
        <dbReference type="ARBA" id="ARBA00007527"/>
    </source>
</evidence>
<name>A0ABR2Z495_9CHLO</name>
<feature type="chain" id="PRO_5046812766" evidence="3">
    <location>
        <begin position="22"/>
        <end position="368"/>
    </location>
</feature>
<keyword evidence="3" id="KW-0732">Signal</keyword>
<evidence type="ECO:0000256" key="3">
    <source>
        <dbReference type="SAM" id="SignalP"/>
    </source>
</evidence>
<keyword evidence="5" id="KW-1185">Reference proteome</keyword>
<sequence>MAVILSILFTVLLAICCRGQAITCRDASQHSVDWWLILKLPHGGQYVYVDSSYIAGPLGGLEWTLHGDLQAISHNALAETLQLLYSGEAGYVMYNDEWPNGTVSSHLAHAKGVLAFGQDGGFWLVHSAPKFPNNPSNGAYTGICCEEFWGQLLEGQNFMCITTRPAALNDVATLLQLPTLFLYEWLLPPWSIPTYPTMAKLVSGEFPGLDTQTSQPVTSFGGETFTAFAKATTPLHSVGLYEDVIEPHFRAGMEVQSWLNGRNAMPSQCPPTTQYESLNVRHVYVRVANRGWDNTVDHSKWSVSIPNAHQNSSWGEGQGAVCFGDMNRMEAQLFRGGGAMCFTNNTAVWQTFRALIFAIEGCHDEVKS</sequence>
<evidence type="ECO:0000313" key="4">
    <source>
        <dbReference type="EMBL" id="KAK9918616.1"/>
    </source>
</evidence>
<keyword evidence="2" id="KW-0378">Hydrolase</keyword>
<dbReference type="Pfam" id="PF03265">
    <property type="entry name" value="DNase_II"/>
    <property type="match status" value="1"/>
</dbReference>
<dbReference type="PANTHER" id="PTHR10858:SF23">
    <property type="entry name" value="DEOXYRIBONUCLEASE II"/>
    <property type="match status" value="1"/>
</dbReference>
<evidence type="ECO:0000256" key="2">
    <source>
        <dbReference type="ARBA" id="ARBA00022801"/>
    </source>
</evidence>
<dbReference type="CDD" id="cd09120">
    <property type="entry name" value="PLDc_DNaseII_1"/>
    <property type="match status" value="1"/>
</dbReference>
<gene>
    <name evidence="4" type="ORF">WJX75_005384</name>
</gene>
<organism evidence="4 5">
    <name type="scientific">Coccomyxa subellipsoidea</name>
    <dbReference type="NCBI Taxonomy" id="248742"/>
    <lineage>
        <taxon>Eukaryota</taxon>
        <taxon>Viridiplantae</taxon>
        <taxon>Chlorophyta</taxon>
        <taxon>core chlorophytes</taxon>
        <taxon>Trebouxiophyceae</taxon>
        <taxon>Trebouxiophyceae incertae sedis</taxon>
        <taxon>Coccomyxaceae</taxon>
        <taxon>Coccomyxa</taxon>
    </lineage>
</organism>
<evidence type="ECO:0000313" key="5">
    <source>
        <dbReference type="Proteomes" id="UP001491310"/>
    </source>
</evidence>
<comment type="caution">
    <text evidence="4">The sequence shown here is derived from an EMBL/GenBank/DDBJ whole genome shotgun (WGS) entry which is preliminary data.</text>
</comment>
<dbReference type="InterPro" id="IPR004947">
    <property type="entry name" value="DNase_II"/>
</dbReference>